<name>A0A1J3CGL6_NOCCA</name>
<dbReference type="InterPro" id="IPR012340">
    <property type="entry name" value="NA-bd_OB-fold"/>
</dbReference>
<dbReference type="SUPFAM" id="SSF50249">
    <property type="entry name" value="Nucleic acid-binding proteins"/>
    <property type="match status" value="1"/>
</dbReference>
<accession>A0A1J3CGL6</accession>
<reference evidence="2" key="1">
    <citation type="submission" date="2016-07" db="EMBL/GenBank/DDBJ databases">
        <title>De novo transcriptome assembly of four accessions of the metal hyperaccumulator plant Noccaea caerulescens.</title>
        <authorList>
            <person name="Blande D."/>
            <person name="Halimaa P."/>
            <person name="Tervahauta A.I."/>
            <person name="Aarts M.G."/>
            <person name="Karenlampi S.O."/>
        </authorList>
    </citation>
    <scope>NUCLEOTIDE SEQUENCE</scope>
</reference>
<proteinExistence type="predicted"/>
<dbReference type="EMBL" id="GEVI01026417">
    <property type="protein sequence ID" value="JAU05903.1"/>
    <property type="molecule type" value="Transcribed_RNA"/>
</dbReference>
<evidence type="ECO:0000259" key="1">
    <source>
        <dbReference type="Pfam" id="PF04057"/>
    </source>
</evidence>
<dbReference type="InterPro" id="IPR007199">
    <property type="entry name" value="Rep_factor-A_N"/>
</dbReference>
<protein>
    <submittedName>
        <fullName evidence="2">Replication protein A 70 kDa DNA-binding subunit C</fullName>
    </submittedName>
</protein>
<dbReference type="AlphaFoldDB" id="A0A1J3CGL6"/>
<keyword evidence="2" id="KW-0238">DNA-binding</keyword>
<dbReference type="GO" id="GO:0005634">
    <property type="term" value="C:nucleus"/>
    <property type="evidence" value="ECO:0007669"/>
    <property type="project" value="InterPro"/>
</dbReference>
<gene>
    <name evidence="2" type="ORF">GA_TR8648_c0_g1_i1_g.27688</name>
</gene>
<organism evidence="2">
    <name type="scientific">Noccaea caerulescens</name>
    <name type="common">Alpine penny-cress</name>
    <name type="synonym">Thlaspi caerulescens</name>
    <dbReference type="NCBI Taxonomy" id="107243"/>
    <lineage>
        <taxon>Eukaryota</taxon>
        <taxon>Viridiplantae</taxon>
        <taxon>Streptophyta</taxon>
        <taxon>Embryophyta</taxon>
        <taxon>Tracheophyta</taxon>
        <taxon>Spermatophyta</taxon>
        <taxon>Magnoliopsida</taxon>
        <taxon>eudicotyledons</taxon>
        <taxon>Gunneridae</taxon>
        <taxon>Pentapetalae</taxon>
        <taxon>rosids</taxon>
        <taxon>malvids</taxon>
        <taxon>Brassicales</taxon>
        <taxon>Brassicaceae</taxon>
        <taxon>Coluteocarpeae</taxon>
        <taxon>Noccaea</taxon>
    </lineage>
</organism>
<dbReference type="GO" id="GO:0003677">
    <property type="term" value="F:DNA binding"/>
    <property type="evidence" value="ECO:0007669"/>
    <property type="project" value="UniProtKB-KW"/>
</dbReference>
<sequence>MGDATLTAGVVEKMVSGEVNNQTDMTPVLRVTIVKPHCDSDARQWQVLMMHDGTQSITGMLGRHLNGFVEEKLIQVGTVVRLIQFVCKTVQDRMLVYVYQVEVMPRPTELLPTVEGTLTAQQLEAIPNPANWIEDCDDSMSLSGESFVPATQESDGEDLKANVLKLVAIFRETLSDAKRFIHNTKVSKDEIRASIRCFNELVDNFHGGWDDFRAATKRGLPPLAPEGVRPQADDSEELSSDKLRLIAASLLKYFRKNVFKLFIMAFSPYVLISSDDDAKTALMVIKRSVEHNVNLVHRVMNEGFDGIDRDVDEDDDVDIWW</sequence>
<dbReference type="GO" id="GO:0006260">
    <property type="term" value="P:DNA replication"/>
    <property type="evidence" value="ECO:0007669"/>
    <property type="project" value="InterPro"/>
</dbReference>
<evidence type="ECO:0000313" key="2">
    <source>
        <dbReference type="EMBL" id="JAU05903.1"/>
    </source>
</evidence>
<dbReference type="Gene3D" id="2.40.50.140">
    <property type="entry name" value="Nucleic acid-binding proteins"/>
    <property type="match status" value="1"/>
</dbReference>
<feature type="domain" description="Replication factor-A protein 1 N-terminal" evidence="1">
    <location>
        <begin position="6"/>
        <end position="104"/>
    </location>
</feature>
<dbReference type="Pfam" id="PF04057">
    <property type="entry name" value="Rep-A_N"/>
    <property type="match status" value="1"/>
</dbReference>